<dbReference type="SUPFAM" id="SSF47413">
    <property type="entry name" value="lambda repressor-like DNA-binding domains"/>
    <property type="match status" value="1"/>
</dbReference>
<evidence type="ECO:0000313" key="3">
    <source>
        <dbReference type="Proteomes" id="UP000273044"/>
    </source>
</evidence>
<proteinExistence type="predicted"/>
<dbReference type="Gene3D" id="1.10.260.40">
    <property type="entry name" value="lambda repressor-like DNA-binding domains"/>
    <property type="match status" value="1"/>
</dbReference>
<keyword evidence="3" id="KW-1185">Reference proteome</keyword>
<protein>
    <submittedName>
        <fullName evidence="1">DNA-binding protein</fullName>
    </submittedName>
</protein>
<dbReference type="GeneID" id="64407868"/>
<reference evidence="1" key="2">
    <citation type="submission" date="2021-03" db="EMBL/GenBank/DDBJ databases">
        <title>Human Oral Microbial Genomes.</title>
        <authorList>
            <person name="Johnston C.D."/>
            <person name="Chen T."/>
            <person name="Dewhirst F.E."/>
        </authorList>
    </citation>
    <scope>NUCLEOTIDE SEQUENCE</scope>
    <source>
        <strain evidence="1">F0714</strain>
    </source>
</reference>
<evidence type="ECO:0000313" key="1">
    <source>
        <dbReference type="EMBL" id="QUC11760.1"/>
    </source>
</evidence>
<dbReference type="Proteomes" id="UP000273044">
    <property type="component" value="Chromosome"/>
</dbReference>
<keyword evidence="1" id="KW-0238">DNA-binding</keyword>
<gene>
    <name evidence="1" type="ORF">J5A53_03425</name>
    <name evidence="2" type="ORF">NCTC12967_02431</name>
</gene>
<organism evidence="2 3">
    <name type="scientific">Arachnia propionica</name>
    <dbReference type="NCBI Taxonomy" id="1750"/>
    <lineage>
        <taxon>Bacteria</taxon>
        <taxon>Bacillati</taxon>
        <taxon>Actinomycetota</taxon>
        <taxon>Actinomycetes</taxon>
        <taxon>Propionibacteriales</taxon>
        <taxon>Propionibacteriaceae</taxon>
        <taxon>Arachnia</taxon>
    </lineage>
</organism>
<name>A0A3N4D6M9_9ACTN</name>
<dbReference type="RefSeq" id="WP_014847465.1">
    <property type="nucleotide sequence ID" value="NZ_CAJZDL010000199.1"/>
</dbReference>
<dbReference type="AlphaFoldDB" id="A0A3N4D6M9"/>
<dbReference type="EMBL" id="LR134406">
    <property type="protein sequence ID" value="VEH71118.1"/>
    <property type="molecule type" value="Genomic_DNA"/>
</dbReference>
<evidence type="ECO:0000313" key="2">
    <source>
        <dbReference type="EMBL" id="VEH71118.1"/>
    </source>
</evidence>
<dbReference type="Proteomes" id="UP000677180">
    <property type="component" value="Chromosome"/>
</dbReference>
<dbReference type="GO" id="GO:0003677">
    <property type="term" value="F:DNA binding"/>
    <property type="evidence" value="ECO:0007669"/>
    <property type="project" value="UniProtKB-KW"/>
</dbReference>
<reference evidence="2 3" key="1">
    <citation type="submission" date="2018-12" db="EMBL/GenBank/DDBJ databases">
        <authorList>
            <consortium name="Pathogen Informatics"/>
        </authorList>
    </citation>
    <scope>NUCLEOTIDE SEQUENCE [LARGE SCALE GENOMIC DNA]</scope>
    <source>
        <strain evidence="2 3">NCTC12967</strain>
    </source>
</reference>
<dbReference type="InterPro" id="IPR010982">
    <property type="entry name" value="Lambda_DNA-bd_dom_sf"/>
</dbReference>
<accession>A0A3N4D6M9</accession>
<dbReference type="OrthoDB" id="3680625at2"/>
<dbReference type="EMBL" id="CP072385">
    <property type="protein sequence ID" value="QUC11760.1"/>
    <property type="molecule type" value="Genomic_DNA"/>
</dbReference>
<sequence length="142" mass="15314">MAIEENLARQRQLYGEPLADIAGRIRGDLELTQAGLAQVLGLSAPMMSQLLSGQRAKIGNPAVLGRLQALVELSQQAPKLTTAQRTERLQEIREATPTISTSMNPAARELHNAAPAEELLRLAELTTAPELAHLLRIAAKHG</sequence>
<dbReference type="OMA" id="VAHFERH"/>